<dbReference type="InterPro" id="IPR017850">
    <property type="entry name" value="Alkaline_phosphatase_core_sf"/>
</dbReference>
<dbReference type="GeneID" id="71852456"/>
<dbReference type="PANTHER" id="PTHR42693">
    <property type="entry name" value="ARYLSULFATASE FAMILY MEMBER"/>
    <property type="match status" value="1"/>
</dbReference>
<dbReference type="InterPro" id="IPR050738">
    <property type="entry name" value="Sulfatase"/>
</dbReference>
<dbReference type="Gene3D" id="3.40.720.10">
    <property type="entry name" value="Alkaline Phosphatase, subunit A"/>
    <property type="match status" value="1"/>
</dbReference>
<dbReference type="Gene3D" id="3.30.1120.10">
    <property type="match status" value="1"/>
</dbReference>
<feature type="domain" description="Sulfatase N-terminal" evidence="2">
    <location>
        <begin position="3"/>
        <end position="331"/>
    </location>
</feature>
<name>A0ABD5NU91_9EURY</name>
<proteinExistence type="inferred from homology"/>
<protein>
    <submittedName>
        <fullName evidence="3">Sulfatase</fullName>
    </submittedName>
</protein>
<organism evidence="3 4">
    <name type="scientific">Natribaculum luteum</name>
    <dbReference type="NCBI Taxonomy" id="1586232"/>
    <lineage>
        <taxon>Archaea</taxon>
        <taxon>Methanobacteriati</taxon>
        <taxon>Methanobacteriota</taxon>
        <taxon>Stenosarchaea group</taxon>
        <taxon>Halobacteria</taxon>
        <taxon>Halobacteriales</taxon>
        <taxon>Natrialbaceae</taxon>
        <taxon>Natribaculum</taxon>
    </lineage>
</organism>
<dbReference type="SUPFAM" id="SSF53649">
    <property type="entry name" value="Alkaline phosphatase-like"/>
    <property type="match status" value="1"/>
</dbReference>
<dbReference type="PANTHER" id="PTHR42693:SF33">
    <property type="entry name" value="ARYLSULFATASE"/>
    <property type="match status" value="1"/>
</dbReference>
<evidence type="ECO:0000313" key="4">
    <source>
        <dbReference type="Proteomes" id="UP001595821"/>
    </source>
</evidence>
<evidence type="ECO:0000313" key="3">
    <source>
        <dbReference type="EMBL" id="MFC4245642.1"/>
    </source>
</evidence>
<sequence>MRDIVLVTVDSLRADHVGCYGYDRDTTPVIDDLATDGRRFTNVFAHACSTRPSFPSILTSSYALMYGGFERLSSKRTTLAEAIRNAGYQTAGFHSNLYLSADFGYDRGFDQFYDSKSDPSPLARARQAVKTHLDQNGVVYNVLQKAFNATERRTGVELGSAYVPADEMTDMALEWARKADDGPRFLWVHYMDVHHPYTPPARYQRQFRDDPVDNETAIRLRRKMLEDPDRITDDELNTLLDLYDAEIAFVDAEVDRLLKGLQDTWETDPVIAFTADHGEEFLDHGQFSHAATFYDEVLHVPLILHDGESSGTVDDLVGLLDLAPTLVDYADASEPDTFLGESLVSGHEHDREQVIAEWADYDEGDRRFALRTNEWKYVQMEGGEERLFDLTSDPEETTNVAEEYPGTLSTFRDKIENHANSVGSESISAEMDEEVRQRLRDLGYQE</sequence>
<dbReference type="RefSeq" id="WP_246971561.1">
    <property type="nucleotide sequence ID" value="NZ_CP095397.1"/>
</dbReference>
<dbReference type="Proteomes" id="UP001595821">
    <property type="component" value="Unassembled WGS sequence"/>
</dbReference>
<dbReference type="Pfam" id="PF00884">
    <property type="entry name" value="Sulfatase"/>
    <property type="match status" value="1"/>
</dbReference>
<dbReference type="InterPro" id="IPR000917">
    <property type="entry name" value="Sulfatase_N"/>
</dbReference>
<evidence type="ECO:0000259" key="2">
    <source>
        <dbReference type="Pfam" id="PF00884"/>
    </source>
</evidence>
<comment type="similarity">
    <text evidence="1">Belongs to the sulfatase family.</text>
</comment>
<dbReference type="EMBL" id="JBHSDJ010000002">
    <property type="protein sequence ID" value="MFC4245642.1"/>
    <property type="molecule type" value="Genomic_DNA"/>
</dbReference>
<dbReference type="CDD" id="cd16148">
    <property type="entry name" value="sulfatase_like"/>
    <property type="match status" value="1"/>
</dbReference>
<comment type="caution">
    <text evidence="3">The sequence shown here is derived from an EMBL/GenBank/DDBJ whole genome shotgun (WGS) entry which is preliminary data.</text>
</comment>
<accession>A0ABD5NU91</accession>
<dbReference type="AlphaFoldDB" id="A0ABD5NU91"/>
<evidence type="ECO:0000256" key="1">
    <source>
        <dbReference type="ARBA" id="ARBA00008779"/>
    </source>
</evidence>
<reference evidence="3 4" key="1">
    <citation type="journal article" date="2014" name="Int. J. Syst. Evol. Microbiol.">
        <title>Complete genome sequence of Corynebacterium casei LMG S-19264T (=DSM 44701T), isolated from a smear-ripened cheese.</title>
        <authorList>
            <consortium name="US DOE Joint Genome Institute (JGI-PGF)"/>
            <person name="Walter F."/>
            <person name="Albersmeier A."/>
            <person name="Kalinowski J."/>
            <person name="Ruckert C."/>
        </authorList>
    </citation>
    <scope>NUCLEOTIDE SEQUENCE [LARGE SCALE GENOMIC DNA]</scope>
    <source>
        <strain evidence="3 4">IBRC-M 10912</strain>
    </source>
</reference>
<gene>
    <name evidence="3" type="ORF">ACFOZ7_01250</name>
</gene>